<evidence type="ECO:0000313" key="2">
    <source>
        <dbReference type="Proteomes" id="UP001217417"/>
    </source>
</evidence>
<dbReference type="GeneID" id="80879472"/>
<reference evidence="1" key="1">
    <citation type="submission" date="2023-03" db="EMBL/GenBank/DDBJ databases">
        <title>Near-Complete genome sequence of Lipomyces tetrasporous NRRL Y-64009, an oleaginous yeast capable of growing on lignocellulosic hydrolysates.</title>
        <authorList>
            <consortium name="Lawrence Berkeley National Laboratory"/>
            <person name="Jagtap S.S."/>
            <person name="Liu J.-J."/>
            <person name="Walukiewicz H.E."/>
            <person name="Pangilinan J."/>
            <person name="Lipzen A."/>
            <person name="Ahrendt S."/>
            <person name="Koriabine M."/>
            <person name="Cobaugh K."/>
            <person name="Salamov A."/>
            <person name="Yoshinaga Y."/>
            <person name="Ng V."/>
            <person name="Daum C."/>
            <person name="Grigoriev I.V."/>
            <person name="Slininger P.J."/>
            <person name="Dien B.S."/>
            <person name="Jin Y.-S."/>
            <person name="Rao C.V."/>
        </authorList>
    </citation>
    <scope>NUCLEOTIDE SEQUENCE</scope>
    <source>
        <strain evidence="1">NRRL Y-64009</strain>
    </source>
</reference>
<dbReference type="AlphaFoldDB" id="A0AAD7VRT6"/>
<comment type="caution">
    <text evidence="1">The sequence shown here is derived from an EMBL/GenBank/DDBJ whole genome shotgun (WGS) entry which is preliminary data.</text>
</comment>
<dbReference type="EMBL" id="JARPMG010000007">
    <property type="protein sequence ID" value="KAJ8099009.1"/>
    <property type="molecule type" value="Genomic_DNA"/>
</dbReference>
<keyword evidence="2" id="KW-1185">Reference proteome</keyword>
<organism evidence="1 2">
    <name type="scientific">Lipomyces tetrasporus</name>
    <dbReference type="NCBI Taxonomy" id="54092"/>
    <lineage>
        <taxon>Eukaryota</taxon>
        <taxon>Fungi</taxon>
        <taxon>Dikarya</taxon>
        <taxon>Ascomycota</taxon>
        <taxon>Saccharomycotina</taxon>
        <taxon>Lipomycetes</taxon>
        <taxon>Lipomycetales</taxon>
        <taxon>Lipomycetaceae</taxon>
        <taxon>Lipomyces</taxon>
    </lineage>
</organism>
<proteinExistence type="predicted"/>
<name>A0AAD7VRT6_9ASCO</name>
<dbReference type="RefSeq" id="XP_056042459.1">
    <property type="nucleotide sequence ID" value="XM_056184306.1"/>
</dbReference>
<dbReference type="Proteomes" id="UP001217417">
    <property type="component" value="Unassembled WGS sequence"/>
</dbReference>
<gene>
    <name evidence="1" type="ORF">POJ06DRAFT_126207</name>
</gene>
<evidence type="ECO:0000313" key="1">
    <source>
        <dbReference type="EMBL" id="KAJ8099009.1"/>
    </source>
</evidence>
<sequence length="138" mass="15248">MTVFTRWIGSIYMEVVDPPRADDLSHEQAYLRMIRLLEDGDVIGAAQVYQNDESARFLRVANGLSNETMLSNCTQAILDHYLSVRRTTSLPNYLSALPQASTNDSYSGGIALSGRYTSFHAIRTMGRTGVTLIASITP</sequence>
<protein>
    <submittedName>
        <fullName evidence="1">Uncharacterized protein</fullName>
    </submittedName>
</protein>
<accession>A0AAD7VRT6</accession>